<evidence type="ECO:0000313" key="4">
    <source>
        <dbReference type="WBParaSite" id="NBR_0002260701-mRNA-1"/>
    </source>
</evidence>
<accession>A0A0N4YZD5</accession>
<evidence type="ECO:0000313" key="2">
    <source>
        <dbReference type="EMBL" id="VDL87563.1"/>
    </source>
</evidence>
<proteinExistence type="predicted"/>
<feature type="region of interest" description="Disordered" evidence="1">
    <location>
        <begin position="166"/>
        <end position="194"/>
    </location>
</feature>
<sequence length="251" mass="27530">MQKKAEDERKRRELLTLQIQQPFLAATIQAQAQAHAQAQANSLISNQHLLTQQNLLSQHFSAHNLLNQQALLQHQQLLAAQKFQEFAQRSLVQQQGAGQATPQQPLPAGISPAYFQQALGQVQGLLPGASAAVPGFNPSAPVTRGTPPVGNHLVFGQFAEPQKPQVQATSSQAQSVHVKPEAPSPQVSPAPQTISQQPYGLQNIPACELQTVILDWMFKSIVYPMFQPFFRTQAPSSHVLSQIIDRIILRI</sequence>
<name>A0A0N4YZD5_NIPBR</name>
<dbReference type="AlphaFoldDB" id="A0A0N4YZD5"/>
<keyword evidence="3" id="KW-1185">Reference proteome</keyword>
<dbReference type="Proteomes" id="UP000271162">
    <property type="component" value="Unassembled WGS sequence"/>
</dbReference>
<protein>
    <submittedName>
        <fullName evidence="4">FCS-type domain-containing protein</fullName>
    </submittedName>
</protein>
<feature type="compositionally biased region" description="Low complexity" evidence="1">
    <location>
        <begin position="166"/>
        <end position="176"/>
    </location>
</feature>
<dbReference type="EMBL" id="UYSL01028497">
    <property type="protein sequence ID" value="VDL87563.1"/>
    <property type="molecule type" value="Genomic_DNA"/>
</dbReference>
<gene>
    <name evidence="2" type="ORF">NBR_LOCUS22608</name>
</gene>
<reference evidence="2 3" key="2">
    <citation type="submission" date="2018-11" db="EMBL/GenBank/DDBJ databases">
        <authorList>
            <consortium name="Pathogen Informatics"/>
        </authorList>
    </citation>
    <scope>NUCLEOTIDE SEQUENCE [LARGE SCALE GENOMIC DNA]</scope>
</reference>
<reference evidence="4" key="1">
    <citation type="submission" date="2017-02" db="UniProtKB">
        <authorList>
            <consortium name="WormBaseParasite"/>
        </authorList>
    </citation>
    <scope>IDENTIFICATION</scope>
</reference>
<evidence type="ECO:0000256" key="1">
    <source>
        <dbReference type="SAM" id="MobiDB-lite"/>
    </source>
</evidence>
<dbReference type="WBParaSite" id="NBR_0002260701-mRNA-1">
    <property type="protein sequence ID" value="NBR_0002260701-mRNA-1"/>
    <property type="gene ID" value="NBR_0002260701"/>
</dbReference>
<organism evidence="4">
    <name type="scientific">Nippostrongylus brasiliensis</name>
    <name type="common">Rat hookworm</name>
    <dbReference type="NCBI Taxonomy" id="27835"/>
    <lineage>
        <taxon>Eukaryota</taxon>
        <taxon>Metazoa</taxon>
        <taxon>Ecdysozoa</taxon>
        <taxon>Nematoda</taxon>
        <taxon>Chromadorea</taxon>
        <taxon>Rhabditida</taxon>
        <taxon>Rhabditina</taxon>
        <taxon>Rhabditomorpha</taxon>
        <taxon>Strongyloidea</taxon>
        <taxon>Heligmosomidae</taxon>
        <taxon>Nippostrongylus</taxon>
    </lineage>
</organism>
<dbReference type="STRING" id="27835.A0A0N4YZD5"/>
<evidence type="ECO:0000313" key="3">
    <source>
        <dbReference type="Proteomes" id="UP000271162"/>
    </source>
</evidence>